<proteinExistence type="predicted"/>
<dbReference type="Gene3D" id="1.10.10.10">
    <property type="entry name" value="Winged helix-like DNA-binding domain superfamily/Winged helix DNA-binding domain"/>
    <property type="match status" value="1"/>
</dbReference>
<reference evidence="8" key="1">
    <citation type="submission" date="2019-11" db="EMBL/GenBank/DDBJ databases">
        <authorList>
            <person name="Kojima H."/>
        </authorList>
    </citation>
    <scope>NUCLEOTIDE SEQUENCE</scope>
    <source>
        <strain evidence="8">H1576</strain>
    </source>
</reference>
<protein>
    <submittedName>
        <fullName evidence="8">Response regulator</fullName>
    </submittedName>
</protein>
<dbReference type="Pfam" id="PF00486">
    <property type="entry name" value="Trans_reg_C"/>
    <property type="match status" value="1"/>
</dbReference>
<dbReference type="InterPro" id="IPR011006">
    <property type="entry name" value="CheY-like_superfamily"/>
</dbReference>
<gene>
    <name evidence="8" type="ORF">GJV85_11560</name>
</gene>
<evidence type="ECO:0000313" key="8">
    <source>
        <dbReference type="EMBL" id="QSZ42722.1"/>
    </source>
</evidence>
<organism evidence="8 9">
    <name type="scientific">Sulfurimonas aquatica</name>
    <dbReference type="NCBI Taxonomy" id="2672570"/>
    <lineage>
        <taxon>Bacteria</taxon>
        <taxon>Pseudomonadati</taxon>
        <taxon>Campylobacterota</taxon>
        <taxon>Epsilonproteobacteria</taxon>
        <taxon>Campylobacterales</taxon>
        <taxon>Sulfurimonadaceae</taxon>
        <taxon>Sulfurimonas</taxon>
    </lineage>
</organism>
<reference evidence="8" key="2">
    <citation type="submission" date="2021-04" db="EMBL/GenBank/DDBJ databases">
        <title>Isolation and characterization of a novel species of the genus Sulfurimonas.</title>
        <authorList>
            <person name="Fukui M."/>
        </authorList>
    </citation>
    <scope>NUCLEOTIDE SEQUENCE</scope>
    <source>
        <strain evidence="8">H1576</strain>
    </source>
</reference>
<dbReference type="Gene3D" id="6.10.250.690">
    <property type="match status" value="1"/>
</dbReference>
<feature type="DNA-binding region" description="OmpR/PhoB-type" evidence="5">
    <location>
        <begin position="127"/>
        <end position="224"/>
    </location>
</feature>
<keyword evidence="1 4" id="KW-0597">Phosphoprotein</keyword>
<evidence type="ECO:0000256" key="2">
    <source>
        <dbReference type="ARBA" id="ARBA00023012"/>
    </source>
</evidence>
<dbReference type="SUPFAM" id="SSF52172">
    <property type="entry name" value="CheY-like"/>
    <property type="match status" value="1"/>
</dbReference>
<dbReference type="Proteomes" id="UP000671852">
    <property type="component" value="Chromosome"/>
</dbReference>
<dbReference type="SMART" id="SM00862">
    <property type="entry name" value="Trans_reg_C"/>
    <property type="match status" value="1"/>
</dbReference>
<dbReference type="EMBL" id="CP046072">
    <property type="protein sequence ID" value="QSZ42722.1"/>
    <property type="molecule type" value="Genomic_DNA"/>
</dbReference>
<sequence>MSHKIVIVEDEEDLLDLLEYNLSKEGFDVVGFLNTKTVETLLEEEEIDLIIMDRNLPGVEGSEYIQSLRDNGIQTPVIYLSAKDSDSEVEEGFLRGGDDYMTKPFNMKELILRIKSILRRTVKSTSQGSIRHKDLLLDMDARTLMVDEMVVEITKLEFDLLYEFILNKNTILDRDYLLQNVWKNSEQNQYKTVNVAITRLKDKIDPQKTKNYIQTIRGIGYKLS</sequence>
<evidence type="ECO:0000259" key="6">
    <source>
        <dbReference type="PROSITE" id="PS50110"/>
    </source>
</evidence>
<dbReference type="InterPro" id="IPR039420">
    <property type="entry name" value="WalR-like"/>
</dbReference>
<evidence type="ECO:0000259" key="7">
    <source>
        <dbReference type="PROSITE" id="PS51755"/>
    </source>
</evidence>
<evidence type="ECO:0000256" key="3">
    <source>
        <dbReference type="ARBA" id="ARBA00023125"/>
    </source>
</evidence>
<dbReference type="PROSITE" id="PS51755">
    <property type="entry name" value="OMPR_PHOB"/>
    <property type="match status" value="1"/>
</dbReference>
<dbReference type="PROSITE" id="PS50110">
    <property type="entry name" value="RESPONSE_REGULATORY"/>
    <property type="match status" value="1"/>
</dbReference>
<evidence type="ECO:0000256" key="1">
    <source>
        <dbReference type="ARBA" id="ARBA00022553"/>
    </source>
</evidence>
<dbReference type="CDD" id="cd00383">
    <property type="entry name" value="trans_reg_C"/>
    <property type="match status" value="1"/>
</dbReference>
<dbReference type="KEGG" id="saqt:GJV85_11560"/>
<keyword evidence="2" id="KW-0902">Two-component regulatory system</keyword>
<dbReference type="PANTHER" id="PTHR48111">
    <property type="entry name" value="REGULATOR OF RPOS"/>
    <property type="match status" value="1"/>
</dbReference>
<dbReference type="InterPro" id="IPR036388">
    <property type="entry name" value="WH-like_DNA-bd_sf"/>
</dbReference>
<feature type="domain" description="OmpR/PhoB-type" evidence="7">
    <location>
        <begin position="127"/>
        <end position="224"/>
    </location>
</feature>
<feature type="modified residue" description="4-aspartylphosphate" evidence="4">
    <location>
        <position position="53"/>
    </location>
</feature>
<dbReference type="GO" id="GO:0000976">
    <property type="term" value="F:transcription cis-regulatory region binding"/>
    <property type="evidence" value="ECO:0007669"/>
    <property type="project" value="TreeGrafter"/>
</dbReference>
<dbReference type="Pfam" id="PF00072">
    <property type="entry name" value="Response_reg"/>
    <property type="match status" value="1"/>
</dbReference>
<dbReference type="Gene3D" id="3.40.50.2300">
    <property type="match status" value="1"/>
</dbReference>
<keyword evidence="9" id="KW-1185">Reference proteome</keyword>
<accession>A0A975B1X0</accession>
<dbReference type="PANTHER" id="PTHR48111:SF40">
    <property type="entry name" value="PHOSPHATE REGULON TRANSCRIPTIONAL REGULATORY PROTEIN PHOB"/>
    <property type="match status" value="1"/>
</dbReference>
<dbReference type="GO" id="GO:0005829">
    <property type="term" value="C:cytosol"/>
    <property type="evidence" value="ECO:0007669"/>
    <property type="project" value="TreeGrafter"/>
</dbReference>
<dbReference type="GO" id="GO:0006355">
    <property type="term" value="P:regulation of DNA-templated transcription"/>
    <property type="evidence" value="ECO:0007669"/>
    <property type="project" value="InterPro"/>
</dbReference>
<dbReference type="InterPro" id="IPR001789">
    <property type="entry name" value="Sig_transdc_resp-reg_receiver"/>
</dbReference>
<dbReference type="GO" id="GO:0032993">
    <property type="term" value="C:protein-DNA complex"/>
    <property type="evidence" value="ECO:0007669"/>
    <property type="project" value="TreeGrafter"/>
</dbReference>
<evidence type="ECO:0000313" key="9">
    <source>
        <dbReference type="Proteomes" id="UP000671852"/>
    </source>
</evidence>
<dbReference type="AlphaFoldDB" id="A0A975B1X0"/>
<evidence type="ECO:0000256" key="4">
    <source>
        <dbReference type="PROSITE-ProRule" id="PRU00169"/>
    </source>
</evidence>
<dbReference type="InterPro" id="IPR001867">
    <property type="entry name" value="OmpR/PhoB-type_DNA-bd"/>
</dbReference>
<dbReference type="RefSeq" id="WP_207561532.1">
    <property type="nucleotide sequence ID" value="NZ_CP046072.1"/>
</dbReference>
<feature type="domain" description="Response regulatory" evidence="6">
    <location>
        <begin position="4"/>
        <end position="118"/>
    </location>
</feature>
<keyword evidence="3 5" id="KW-0238">DNA-binding</keyword>
<evidence type="ECO:0000256" key="5">
    <source>
        <dbReference type="PROSITE-ProRule" id="PRU01091"/>
    </source>
</evidence>
<dbReference type="SMART" id="SM00448">
    <property type="entry name" value="REC"/>
    <property type="match status" value="1"/>
</dbReference>
<dbReference type="GO" id="GO:0000156">
    <property type="term" value="F:phosphorelay response regulator activity"/>
    <property type="evidence" value="ECO:0007669"/>
    <property type="project" value="TreeGrafter"/>
</dbReference>
<name>A0A975B1X0_9BACT</name>